<keyword evidence="3" id="KW-1185">Reference proteome</keyword>
<evidence type="ECO:0000256" key="1">
    <source>
        <dbReference type="SAM" id="MobiDB-lite"/>
    </source>
</evidence>
<reference evidence="2" key="1">
    <citation type="journal article" date="2023" name="Insect Mol. Biol.">
        <title>Genome sequencing provides insights into the evolution of gene families encoding plant cell wall-degrading enzymes in longhorned beetles.</title>
        <authorList>
            <person name="Shin N.R."/>
            <person name="Okamura Y."/>
            <person name="Kirsch R."/>
            <person name="Pauchet Y."/>
        </authorList>
    </citation>
    <scope>NUCLEOTIDE SEQUENCE</scope>
    <source>
        <strain evidence="2">AMC_N1</strain>
    </source>
</reference>
<sequence>MKHHFTEAVSKTTKRQEETMRYLLCNVLGQHWPSLANIREIPVTNRTGGINHSCKINYPWAKGHAQCKDNKEADKVARRTKARPESVKERKLETDSSHCTAQKVEEVRQIVNEHPQTPIRRLSQQVNVFYRTCNTILKYDQDMHAYRLSSVHELLPNDQSQRMQFSEWFMGNLYNNENVFIKPCLLTRHGFTFLKVGVWVAISKTRLIGPILFERAHNLAEYHNEILENFVNALDNEYMRQGYFQQAGAPIHWCTKTATVYDNFLLQKKLVSCYL</sequence>
<evidence type="ECO:0000313" key="2">
    <source>
        <dbReference type="EMBL" id="KAJ8940108.1"/>
    </source>
</evidence>
<organism evidence="2 3">
    <name type="scientific">Aromia moschata</name>
    <dbReference type="NCBI Taxonomy" id="1265417"/>
    <lineage>
        <taxon>Eukaryota</taxon>
        <taxon>Metazoa</taxon>
        <taxon>Ecdysozoa</taxon>
        <taxon>Arthropoda</taxon>
        <taxon>Hexapoda</taxon>
        <taxon>Insecta</taxon>
        <taxon>Pterygota</taxon>
        <taxon>Neoptera</taxon>
        <taxon>Endopterygota</taxon>
        <taxon>Coleoptera</taxon>
        <taxon>Polyphaga</taxon>
        <taxon>Cucujiformia</taxon>
        <taxon>Chrysomeloidea</taxon>
        <taxon>Cerambycidae</taxon>
        <taxon>Cerambycinae</taxon>
        <taxon>Callichromatini</taxon>
        <taxon>Aromia</taxon>
    </lineage>
</organism>
<evidence type="ECO:0000313" key="3">
    <source>
        <dbReference type="Proteomes" id="UP001162162"/>
    </source>
</evidence>
<feature type="region of interest" description="Disordered" evidence="1">
    <location>
        <begin position="67"/>
        <end position="95"/>
    </location>
</feature>
<dbReference type="PANTHER" id="PTHR47326:SF1">
    <property type="entry name" value="HTH PSQ-TYPE DOMAIN-CONTAINING PROTEIN"/>
    <property type="match status" value="1"/>
</dbReference>
<gene>
    <name evidence="2" type="ORF">NQ318_016024</name>
</gene>
<name>A0AAV8XNG2_9CUCU</name>
<accession>A0AAV8XNG2</accession>
<comment type="caution">
    <text evidence="2">The sequence shown here is derived from an EMBL/GenBank/DDBJ whole genome shotgun (WGS) entry which is preliminary data.</text>
</comment>
<proteinExistence type="predicted"/>
<dbReference type="Proteomes" id="UP001162162">
    <property type="component" value="Unassembled WGS sequence"/>
</dbReference>
<dbReference type="Gene3D" id="3.30.420.10">
    <property type="entry name" value="Ribonuclease H-like superfamily/Ribonuclease H"/>
    <property type="match status" value="1"/>
</dbReference>
<dbReference type="AlphaFoldDB" id="A0AAV8XNG2"/>
<dbReference type="PANTHER" id="PTHR47326">
    <property type="entry name" value="TRANSPOSABLE ELEMENT TC3 TRANSPOSASE-LIKE PROTEIN"/>
    <property type="match status" value="1"/>
</dbReference>
<dbReference type="GO" id="GO:0003676">
    <property type="term" value="F:nucleic acid binding"/>
    <property type="evidence" value="ECO:0007669"/>
    <property type="project" value="InterPro"/>
</dbReference>
<protein>
    <submittedName>
        <fullName evidence="2">Uncharacterized protein</fullName>
    </submittedName>
</protein>
<dbReference type="EMBL" id="JAPWTK010000452">
    <property type="protein sequence ID" value="KAJ8940108.1"/>
    <property type="molecule type" value="Genomic_DNA"/>
</dbReference>
<dbReference type="InterPro" id="IPR036397">
    <property type="entry name" value="RNaseH_sf"/>
</dbReference>